<reference evidence="2" key="1">
    <citation type="submission" date="2022-04" db="EMBL/GenBank/DDBJ databases">
        <title>A functionally conserved STORR gene fusion in Papaver species that diverged 16.8 million years ago.</title>
        <authorList>
            <person name="Catania T."/>
        </authorList>
    </citation>
    <scope>NUCLEOTIDE SEQUENCE</scope>
    <source>
        <strain evidence="2">S-188037</strain>
    </source>
</reference>
<organism evidence="2 3">
    <name type="scientific">Papaver atlanticum</name>
    <dbReference type="NCBI Taxonomy" id="357466"/>
    <lineage>
        <taxon>Eukaryota</taxon>
        <taxon>Viridiplantae</taxon>
        <taxon>Streptophyta</taxon>
        <taxon>Embryophyta</taxon>
        <taxon>Tracheophyta</taxon>
        <taxon>Spermatophyta</taxon>
        <taxon>Magnoliopsida</taxon>
        <taxon>Ranunculales</taxon>
        <taxon>Papaveraceae</taxon>
        <taxon>Papaveroideae</taxon>
        <taxon>Papaver</taxon>
    </lineage>
</organism>
<keyword evidence="3" id="KW-1185">Reference proteome</keyword>
<keyword evidence="1" id="KW-1133">Transmembrane helix</keyword>
<feature type="transmembrane region" description="Helical" evidence="1">
    <location>
        <begin position="66"/>
        <end position="84"/>
    </location>
</feature>
<evidence type="ECO:0000256" key="1">
    <source>
        <dbReference type="SAM" id="Phobius"/>
    </source>
</evidence>
<comment type="caution">
    <text evidence="2">The sequence shown here is derived from an EMBL/GenBank/DDBJ whole genome shotgun (WGS) entry which is preliminary data.</text>
</comment>
<protein>
    <submittedName>
        <fullName evidence="2">Uncharacterized protein</fullName>
    </submittedName>
</protein>
<proteinExistence type="predicted"/>
<evidence type="ECO:0000313" key="3">
    <source>
        <dbReference type="Proteomes" id="UP001202328"/>
    </source>
</evidence>
<accession>A0AAD4RXS9</accession>
<dbReference type="EMBL" id="JAJJMB010017633">
    <property type="protein sequence ID" value="KAI3837045.1"/>
    <property type="molecule type" value="Genomic_DNA"/>
</dbReference>
<dbReference type="PANTHER" id="PTHR34189">
    <property type="entry name" value="TRANSMEMBRANE PROTEIN"/>
    <property type="match status" value="1"/>
</dbReference>
<keyword evidence="1" id="KW-0472">Membrane</keyword>
<sequence length="144" mass="15572">MHRSASTSRASEEFLINLSPGAKGSPGMMMKTAAADIDKIPIYNLLGSDVGATSKKDSHVKPGENVVHLIPVILVLCAFILWIFSHPVVDMTTKEGSVVQVEGLNIHGQSNQSHMPSNTKLVELEAAAKQDRDRILQKLSVNKS</sequence>
<dbReference type="AlphaFoldDB" id="A0AAD4RXS9"/>
<dbReference type="Proteomes" id="UP001202328">
    <property type="component" value="Unassembled WGS sequence"/>
</dbReference>
<keyword evidence="1" id="KW-0812">Transmembrane</keyword>
<dbReference type="PANTHER" id="PTHR34189:SF10">
    <property type="entry name" value="TRANSMEMBRANE PROTEIN"/>
    <property type="match status" value="1"/>
</dbReference>
<name>A0AAD4RXS9_9MAGN</name>
<gene>
    <name evidence="2" type="ORF">MKW98_005378</name>
</gene>
<evidence type="ECO:0000313" key="2">
    <source>
        <dbReference type="EMBL" id="KAI3837045.1"/>
    </source>
</evidence>